<dbReference type="Pfam" id="PF02460">
    <property type="entry name" value="Patched"/>
    <property type="match status" value="1"/>
</dbReference>
<dbReference type="Proteomes" id="UP000005239">
    <property type="component" value="Unassembled WGS sequence"/>
</dbReference>
<feature type="compositionally biased region" description="Pro residues" evidence="8">
    <location>
        <begin position="1002"/>
        <end position="1025"/>
    </location>
</feature>
<dbReference type="GO" id="GO:0030659">
    <property type="term" value="C:cytoplasmic vesicle membrane"/>
    <property type="evidence" value="ECO:0000318"/>
    <property type="project" value="GO_Central"/>
</dbReference>
<feature type="transmembrane region" description="Helical" evidence="9">
    <location>
        <begin position="459"/>
        <end position="479"/>
    </location>
</feature>
<accession>A0A8R1YQC5</accession>
<evidence type="ECO:0000256" key="3">
    <source>
        <dbReference type="ARBA" id="ARBA00022475"/>
    </source>
</evidence>
<feature type="transmembrane region" description="Helical" evidence="9">
    <location>
        <begin position="433"/>
        <end position="453"/>
    </location>
</feature>
<evidence type="ECO:0000256" key="5">
    <source>
        <dbReference type="ARBA" id="ARBA00022989"/>
    </source>
</evidence>
<evidence type="ECO:0000256" key="2">
    <source>
        <dbReference type="ARBA" id="ARBA00005585"/>
    </source>
</evidence>
<evidence type="ECO:0000256" key="6">
    <source>
        <dbReference type="ARBA" id="ARBA00023136"/>
    </source>
</evidence>
<keyword evidence="4 9" id="KW-0812">Transmembrane</keyword>
<organism evidence="10 11">
    <name type="scientific">Pristionchus pacificus</name>
    <name type="common">Parasitic nematode worm</name>
    <dbReference type="NCBI Taxonomy" id="54126"/>
    <lineage>
        <taxon>Eukaryota</taxon>
        <taxon>Metazoa</taxon>
        <taxon>Ecdysozoa</taxon>
        <taxon>Nematoda</taxon>
        <taxon>Chromadorea</taxon>
        <taxon>Rhabditida</taxon>
        <taxon>Rhabditina</taxon>
        <taxon>Diplogasteromorpha</taxon>
        <taxon>Diplogasteroidea</taxon>
        <taxon>Neodiplogasteridae</taxon>
        <taxon>Pristionchus</taxon>
    </lineage>
</organism>
<reference evidence="11" key="1">
    <citation type="journal article" date="2008" name="Nat. Genet.">
        <title>The Pristionchus pacificus genome provides a unique perspective on nematode lifestyle and parasitism.</title>
        <authorList>
            <person name="Dieterich C."/>
            <person name="Clifton S.W."/>
            <person name="Schuster L.N."/>
            <person name="Chinwalla A."/>
            <person name="Delehaunty K."/>
            <person name="Dinkelacker I."/>
            <person name="Fulton L."/>
            <person name="Fulton R."/>
            <person name="Godfrey J."/>
            <person name="Minx P."/>
            <person name="Mitreva M."/>
            <person name="Roeseler W."/>
            <person name="Tian H."/>
            <person name="Witte H."/>
            <person name="Yang S.P."/>
            <person name="Wilson R.K."/>
            <person name="Sommer R.J."/>
        </authorList>
    </citation>
    <scope>NUCLEOTIDE SEQUENCE [LARGE SCALE GENOMIC DNA]</scope>
    <source>
        <strain evidence="11">PS312</strain>
    </source>
</reference>
<evidence type="ECO:0000256" key="7">
    <source>
        <dbReference type="ARBA" id="ARBA00023180"/>
    </source>
</evidence>
<dbReference type="PROSITE" id="PS50156">
    <property type="entry name" value="SSD"/>
    <property type="match status" value="1"/>
</dbReference>
<sequence>MRRVTSCSGIRKRKDDYARSVSRLFLYRNSLLRKDGSNQLYLKNGQGPGPMPVPAQRDTEGFFFAYGGFVTRNPWPFVVLPILSTLALSTGLMHLSPLSDAVYLFTPTDAPSKIERLAIHEKWPLLDGLYIPGRAVSVLAREGANILLPEYAEAVWRLDNYIQKRVKVPYRGRNYTYADVCLRTVEGTCAGNDHISVISRLFAHGINITYPRFRIGEQGGYYGSALGAVTLAKGGIDGKENILMSARAWLLIYHLRFQPANTNWMSGQWEQAFRHALDVYPPDPYLEIAYFHSQTLPDELKRNADSLVPRFVCSFLILVVFSVICSIVTIDGSMYIDWVLSKPLLSIAGVINACMGIASAMGLCVYLGIPYNDIVAVMPFLVVAVGTDNMFLMVAAVRRTSRALSLEDRMGECMADAAVSILITEKSALFSELYFICVSGVGTITTIPAVQIFCIYTCIAISMTFFYQMTFFCVLVSLFTRHEERGRHCVFMRETVPPRLHSASMVNRLLWMGSRPHPLPEHASNKKDVAGADFFRNWYAPLLVQPAIRILCGVWYTIYVVISIIGCMNLREGLEPVNLLVEDSYAIPHYRILEKYFWQYGAPLQIVVNNAPDLRDPSERARIRAMVHTFASTKHSVGDEGVESWFEEMERFYNLHEVKIENKDFYSFAERFVFSSKSSPWIGDTVWKATGNGTRMVSSFRFIIGMKEIATTSAQQEATRVFREVASRYPSYNVTTFMPLWLFTDQYELVVPNTVQDVVVAVACMLLIAFLLIPEPSCAFWVAFTIGSIDLGVLGFMTLWGVNLDAISMITIIMSVGFSVDYSAHIAYGYVVSTSDDPKTRIQAALGDLGWPVIQGGLSTILAVSVLADVPAYMIVTFFKTVFLAISIGLFHGLLFLPLMLSLFVGTCCKTGVQRPEKAPIELAPAGAKWAPNSASSTMMGAAWSPSGAPAPFPGAVPAFPGAVPVLHAAYSGASLRTTASSTGSLISSSTASSAGSISFPRFPPPTTAPPPLPKSPSPPPLVDL</sequence>
<accession>A0A2A6BUS9</accession>
<feature type="compositionally biased region" description="Low complexity" evidence="8">
    <location>
        <begin position="984"/>
        <end position="1001"/>
    </location>
</feature>
<feature type="transmembrane region" description="Helical" evidence="9">
    <location>
        <begin position="882"/>
        <end position="905"/>
    </location>
</feature>
<comment type="similarity">
    <text evidence="2">Belongs to the patched family.</text>
</comment>
<protein>
    <submittedName>
        <fullName evidence="10">Ptr-10</fullName>
    </submittedName>
</protein>
<gene>
    <name evidence="10" type="primary">WBGene00115740</name>
</gene>
<dbReference type="PANTHER" id="PTHR10796:SF92">
    <property type="entry name" value="PATCHED-RELATED, ISOFORM A"/>
    <property type="match status" value="1"/>
</dbReference>
<dbReference type="SUPFAM" id="SSF82866">
    <property type="entry name" value="Multidrug efflux transporter AcrB transmembrane domain"/>
    <property type="match status" value="2"/>
</dbReference>
<feature type="transmembrane region" description="Helical" evidence="9">
    <location>
        <begin position="755"/>
        <end position="773"/>
    </location>
</feature>
<feature type="transmembrane region" description="Helical" evidence="9">
    <location>
        <begin position="809"/>
        <end position="831"/>
    </location>
</feature>
<dbReference type="EnsemblMetazoa" id="PPA26186.1">
    <property type="protein sequence ID" value="PPA26186.1"/>
    <property type="gene ID" value="WBGene00115740"/>
</dbReference>
<dbReference type="GO" id="GO:0006897">
    <property type="term" value="P:endocytosis"/>
    <property type="evidence" value="ECO:0000318"/>
    <property type="project" value="GO_Central"/>
</dbReference>
<dbReference type="GO" id="GO:0018996">
    <property type="term" value="P:molting cycle, collagen and cuticulin-based cuticle"/>
    <property type="evidence" value="ECO:0000318"/>
    <property type="project" value="GO_Central"/>
</dbReference>
<dbReference type="AlphaFoldDB" id="A0A2A6BUS9"/>
<keyword evidence="5 9" id="KW-1133">Transmembrane helix</keyword>
<dbReference type="Gene3D" id="1.20.1640.10">
    <property type="entry name" value="Multidrug efflux transporter AcrB transmembrane domain"/>
    <property type="match status" value="2"/>
</dbReference>
<name>A0A2A6BUS9_PRIPA</name>
<dbReference type="InterPro" id="IPR003392">
    <property type="entry name" value="PTHD_SSD"/>
</dbReference>
<feature type="transmembrane region" description="Helical" evidence="9">
    <location>
        <begin position="344"/>
        <end position="369"/>
    </location>
</feature>
<feature type="region of interest" description="Disordered" evidence="8">
    <location>
        <begin position="984"/>
        <end position="1025"/>
    </location>
</feature>
<evidence type="ECO:0000256" key="4">
    <source>
        <dbReference type="ARBA" id="ARBA00022692"/>
    </source>
</evidence>
<dbReference type="PANTHER" id="PTHR10796">
    <property type="entry name" value="PATCHED-RELATED"/>
    <property type="match status" value="1"/>
</dbReference>
<evidence type="ECO:0000256" key="8">
    <source>
        <dbReference type="SAM" id="MobiDB-lite"/>
    </source>
</evidence>
<dbReference type="OrthoDB" id="6510177at2759"/>
<dbReference type="FunFam" id="1.20.1640.10:FF:000013">
    <property type="entry name" value="PaTched Related family"/>
    <property type="match status" value="1"/>
</dbReference>
<keyword evidence="3" id="KW-1003">Cell membrane</keyword>
<reference evidence="10" key="2">
    <citation type="submission" date="2022-06" db="UniProtKB">
        <authorList>
            <consortium name="EnsemblMetazoa"/>
        </authorList>
    </citation>
    <scope>IDENTIFICATION</scope>
    <source>
        <strain evidence="10">PS312</strain>
    </source>
</reference>
<dbReference type="InterPro" id="IPR000731">
    <property type="entry name" value="SSD"/>
</dbReference>
<dbReference type="GO" id="GO:0005886">
    <property type="term" value="C:plasma membrane"/>
    <property type="evidence" value="ECO:0000318"/>
    <property type="project" value="GO_Central"/>
</dbReference>
<comment type="subcellular location">
    <subcellularLocation>
        <location evidence="1">Cell membrane</location>
        <topology evidence="1">Multi-pass membrane protein</topology>
    </subcellularLocation>
</comment>
<keyword evidence="7" id="KW-0325">Glycoprotein</keyword>
<dbReference type="InterPro" id="IPR051697">
    <property type="entry name" value="Patched_domain-protein"/>
</dbReference>
<keyword evidence="6 9" id="KW-0472">Membrane</keyword>
<feature type="transmembrane region" description="Helical" evidence="9">
    <location>
        <begin position="851"/>
        <end position="870"/>
    </location>
</feature>
<feature type="transmembrane region" description="Helical" evidence="9">
    <location>
        <begin position="307"/>
        <end position="332"/>
    </location>
</feature>
<evidence type="ECO:0000313" key="11">
    <source>
        <dbReference type="Proteomes" id="UP000005239"/>
    </source>
</evidence>
<evidence type="ECO:0000256" key="1">
    <source>
        <dbReference type="ARBA" id="ARBA00004651"/>
    </source>
</evidence>
<proteinExistence type="inferred from homology"/>
<feature type="transmembrane region" description="Helical" evidence="9">
    <location>
        <begin position="375"/>
        <end position="397"/>
    </location>
</feature>
<feature type="transmembrane region" description="Helical" evidence="9">
    <location>
        <begin position="779"/>
        <end position="802"/>
    </location>
</feature>
<evidence type="ECO:0000256" key="9">
    <source>
        <dbReference type="SAM" id="Phobius"/>
    </source>
</evidence>
<evidence type="ECO:0000313" key="10">
    <source>
        <dbReference type="EnsemblMetazoa" id="PPA26186.1"/>
    </source>
</evidence>
<keyword evidence="11" id="KW-1185">Reference proteome</keyword>